<dbReference type="Gene3D" id="3.30.565.10">
    <property type="entry name" value="Histidine kinase-like ATPase, C-terminal domain"/>
    <property type="match status" value="1"/>
</dbReference>
<dbReference type="OrthoDB" id="1262810at2759"/>
<protein>
    <recommendedName>
        <fullName evidence="1">Heterokaryon incompatibility domain-containing protein</fullName>
    </recommendedName>
</protein>
<sequence length="2075" mass="236497">MAAGISRQDAQAHIQRIQEKYSLSGHDELADLIDNSLNILANELYDVSTHFIQELLQNADDNDYACEAPTIKFTYKHGFLRVDCNEVGFTPANVDAICAIRKSTKIGTDTSACYTGEKGIGFKSVFRIADVVWISTGNYIFKFDKSRRFGMVSPEWAEFPQQHDGSCTSFLLQLSSDCDQDELVDVLTKFDPVQLIFLRQLRHVDIELIYPDGQVLTSGIHRTDQRIGDGVMTMLEFGKSRRHYLVWSHKVFPMPPEAKRPVKGLTQRASDLVLAFPIGDESTELRLEEHNVYAGLPIGHLPGITFLIQGDFLLAASRLHIDTSRQWNRALRDGLADAFVGAIEYLKTTRLKYLWPLFVPFQNEDTGFFKSAFKATLVRLKKMELLESRKGSICKPSRLFLVDREDFLDIGGVPFTDNPQNAHHYLSDQYTPDSFEAMKALGVKSLCEKVALKHFKAMVTHDPGTFNSCPPEWHESIAKALSLLARDPQLQKELTKLPIIPIVGGNWVTALDRPRPFMISERMKLEDLPITDAVPTVDPIASASQGRCELFRLLGVRQLEGSELFDYICRRHSSPFFRPEEWSVSQLIAHAKLLYMTSWAPSTDRKIDLWLASACGGRYKGSELYLHKVSGQNTPQARLAHLLKTHSFPEIHPDYYRQYSDPRGSGPGFERFLTSQLQVSTCLRLVSGQQVSPELRCALTHNAADLINMLLTKWRLYSQLLEKDLLQEESAELIELREKIIMAIGEAQVSTPMGLRRVDQTFLGVMDELLEPDLIPKFPLDRKVTQGTLYRLSLLGVTVKPAVTLYLSALNSLQKQHRPSRNAISHIYEQIQNKYEDDDKMNVKQEESEWQWMSISDCAKQNTNLESIYPRSKYLFRRLLTNHESPLHELIAKIVKCGKSATTHRDVAEYFDKLDDILSLMSTRQAVRSVKPLMSKAVFPVLEPNGTKACRPKMVSVKDSNWFIADRPQLRKSFLGKVPLLDLNPDQIELVPSLLETFNLNSRKLSELVKSDMRPRGWLEFDVSLTMFFRDRYNFIFDLIPPQNWGSLSKQMKEVTVINVVEISENFMLKNGDDEVRGRSVKSLAMSSAAGNNLQIFIAGGQFPIPEIVQLISNHCGIEEPSHLCLLYTLFSQPNQERIEEAFSKAGYDTHFEIDSMRINPAARYWGKTGGLITVPSPYDYDSFSDSDSSIDSNGQGPRFGVKYKPSRERHKIYKKKRTRDRRLPIMRYVGRPDYTHVVESLHDETLECLGQLLLSRYFERNLGEAYSPDKHWTSSLRTRSGFDSFKATEGVEDHSPFTFRDVGISRVASDFMVKNNVSAARRWRNKTPSFHFELAISVGGTSEPFLWTSKQLDRSRQVYSRTIEADDEPSDVLIMVRISNIYTHPTYQFFLDPWKMIWSEHMRIMQGTVFEAVIQVHGNGTSNLQKQLINNSACSSTQNPELASSALAQTHQMKYTVRKELQDFQGATSYTSRIEPSHGFRSIPMTDISWEDQAPYAYRELESGHIRLFCLFPGEKADEIRGMILVMPFQEAISYYAVSYVWGDPEQRRFKIYTPDGVLRVQKSIHQVLKRLRNPSESVILWADAICINQQNNQEKANQLQLLPRIFQNSESTLAVIGQDIENESAIEKLTEFSKRRKASRKITQDSREEPPNYFSLWEDCDLQQNDEYESIMRHVSTIFSHPWFERAWIVQEAVASARVTLICGKYAVDWGDLYEATLNLSRQMTWLEADSPPSWLSFHTLSELRVWESRGQRWSILLLLETFRKVKSTLARDRFFSLLGIACDGNLDGFEPDYDVPLECVVRKFARCLVTQGMGMMLLYRAGLSTQLNRFPSWIPDWTKPKAPSLSTSLSRGTVFNACGNTETDIKCPCDDEATSDELRAAGYLVDRIQCISKSRNVQSQFKAYFDEIDEMTTSPELRYSAPIAGAKHAQVAVAEALDLKESYKAFRKICKKQKWTNKYNSSSSKTSPQIGSSNEEMGLVTKSKSYLSLLGGTIEGWRFMTTEAGRCGITIPDTKVGDIIVIVAGGEVPFVLRKSQEREGLYRLLGECYVSDIMYGEVFETGQPEKELFTIY</sequence>
<accession>A0A9N9Z001</accession>
<gene>
    <name evidence="2" type="ORF">CSOL1703_00012760</name>
</gene>
<keyword evidence="3" id="KW-1185">Reference proteome</keyword>
<dbReference type="PANTHER" id="PTHR24148:SF64">
    <property type="entry name" value="HETEROKARYON INCOMPATIBILITY DOMAIN-CONTAINING PROTEIN"/>
    <property type="match status" value="1"/>
</dbReference>
<organism evidence="2 3">
    <name type="scientific">Clonostachys solani</name>
    <dbReference type="NCBI Taxonomy" id="160281"/>
    <lineage>
        <taxon>Eukaryota</taxon>
        <taxon>Fungi</taxon>
        <taxon>Dikarya</taxon>
        <taxon>Ascomycota</taxon>
        <taxon>Pezizomycotina</taxon>
        <taxon>Sordariomycetes</taxon>
        <taxon>Hypocreomycetidae</taxon>
        <taxon>Hypocreales</taxon>
        <taxon>Bionectriaceae</taxon>
        <taxon>Clonostachys</taxon>
    </lineage>
</organism>
<dbReference type="Pfam" id="PF26639">
    <property type="entry name" value="Het-6_barrel"/>
    <property type="match status" value="1"/>
</dbReference>
<dbReference type="PANTHER" id="PTHR24148">
    <property type="entry name" value="ANKYRIN REPEAT DOMAIN-CONTAINING PROTEIN 39 HOMOLOG-RELATED"/>
    <property type="match status" value="1"/>
</dbReference>
<dbReference type="InterPro" id="IPR010730">
    <property type="entry name" value="HET"/>
</dbReference>
<dbReference type="SUPFAM" id="SSF55874">
    <property type="entry name" value="ATPase domain of HSP90 chaperone/DNA topoisomerase II/histidine kinase"/>
    <property type="match status" value="1"/>
</dbReference>
<dbReference type="Proteomes" id="UP000775872">
    <property type="component" value="Unassembled WGS sequence"/>
</dbReference>
<name>A0A9N9Z001_9HYPO</name>
<dbReference type="NCBIfam" id="NF047352">
    <property type="entry name" value="P_loop_sacsin"/>
    <property type="match status" value="1"/>
</dbReference>
<comment type="caution">
    <text evidence="2">The sequence shown here is derived from an EMBL/GenBank/DDBJ whole genome shotgun (WGS) entry which is preliminary data.</text>
</comment>
<dbReference type="InterPro" id="IPR036890">
    <property type="entry name" value="HATPase_C_sf"/>
</dbReference>
<feature type="domain" description="Heterokaryon incompatibility" evidence="1">
    <location>
        <begin position="1536"/>
        <end position="1694"/>
    </location>
</feature>
<evidence type="ECO:0000259" key="1">
    <source>
        <dbReference type="Pfam" id="PF06985"/>
    </source>
</evidence>
<dbReference type="InterPro" id="IPR052895">
    <property type="entry name" value="HetReg/Transcr_Mod"/>
</dbReference>
<evidence type="ECO:0000313" key="3">
    <source>
        <dbReference type="Proteomes" id="UP000775872"/>
    </source>
</evidence>
<dbReference type="Pfam" id="PF06985">
    <property type="entry name" value="HET"/>
    <property type="match status" value="1"/>
</dbReference>
<dbReference type="EMBL" id="CABFOC020000015">
    <property type="protein sequence ID" value="CAH0046527.1"/>
    <property type="molecule type" value="Genomic_DNA"/>
</dbReference>
<evidence type="ECO:0000313" key="2">
    <source>
        <dbReference type="EMBL" id="CAH0046527.1"/>
    </source>
</evidence>
<reference evidence="2" key="1">
    <citation type="submission" date="2021-10" db="EMBL/GenBank/DDBJ databases">
        <authorList>
            <person name="Piombo E."/>
        </authorList>
    </citation>
    <scope>NUCLEOTIDE SEQUENCE</scope>
</reference>
<proteinExistence type="predicted"/>